<feature type="domain" description="O-antigen ligase-related" evidence="6">
    <location>
        <begin position="268"/>
        <end position="419"/>
    </location>
</feature>
<evidence type="ECO:0000259" key="6">
    <source>
        <dbReference type="Pfam" id="PF04932"/>
    </source>
</evidence>
<feature type="transmembrane region" description="Helical" evidence="5">
    <location>
        <begin position="12"/>
        <end position="34"/>
    </location>
</feature>
<comment type="caution">
    <text evidence="7">The sequence shown here is derived from an EMBL/GenBank/DDBJ whole genome shotgun (WGS) entry which is preliminary data.</text>
</comment>
<gene>
    <name evidence="7" type="ORF">SE17_04980</name>
</gene>
<feature type="transmembrane region" description="Helical" evidence="5">
    <location>
        <begin position="171"/>
        <end position="191"/>
    </location>
</feature>
<protein>
    <recommendedName>
        <fullName evidence="6">O-antigen ligase-related domain-containing protein</fullName>
    </recommendedName>
</protein>
<evidence type="ECO:0000256" key="3">
    <source>
        <dbReference type="ARBA" id="ARBA00022989"/>
    </source>
</evidence>
<evidence type="ECO:0000256" key="2">
    <source>
        <dbReference type="ARBA" id="ARBA00022692"/>
    </source>
</evidence>
<dbReference type="Proteomes" id="UP000050509">
    <property type="component" value="Unassembled WGS sequence"/>
</dbReference>
<evidence type="ECO:0000313" key="8">
    <source>
        <dbReference type="Proteomes" id="UP000050509"/>
    </source>
</evidence>
<name>A0A0P9DVW2_9CHLR</name>
<feature type="transmembrane region" description="Helical" evidence="5">
    <location>
        <begin position="302"/>
        <end position="319"/>
    </location>
</feature>
<feature type="transmembrane region" description="Helical" evidence="5">
    <location>
        <begin position="113"/>
        <end position="134"/>
    </location>
</feature>
<dbReference type="InterPro" id="IPR007016">
    <property type="entry name" value="O-antigen_ligase-rel_domated"/>
</dbReference>
<evidence type="ECO:0000313" key="7">
    <source>
        <dbReference type="EMBL" id="KPV54238.1"/>
    </source>
</evidence>
<proteinExistence type="predicted"/>
<keyword evidence="3 5" id="KW-1133">Transmembrane helix</keyword>
<keyword evidence="4 5" id="KW-0472">Membrane</keyword>
<feature type="transmembrane region" description="Helical" evidence="5">
    <location>
        <begin position="401"/>
        <end position="423"/>
    </location>
</feature>
<keyword evidence="8" id="KW-1185">Reference proteome</keyword>
<reference evidence="7 8" key="1">
    <citation type="submission" date="2015-09" db="EMBL/GenBank/DDBJ databases">
        <title>Draft genome sequence of Kouleothrix aurantiaca JCM 19913.</title>
        <authorList>
            <person name="Hemp J."/>
        </authorList>
    </citation>
    <scope>NUCLEOTIDE SEQUENCE [LARGE SCALE GENOMIC DNA]</scope>
    <source>
        <strain evidence="7 8">COM-B</strain>
    </source>
</reference>
<dbReference type="EMBL" id="LJCR01000089">
    <property type="protein sequence ID" value="KPV54238.1"/>
    <property type="molecule type" value="Genomic_DNA"/>
</dbReference>
<comment type="subcellular location">
    <subcellularLocation>
        <location evidence="1">Membrane</location>
        <topology evidence="1">Multi-pass membrane protein</topology>
    </subcellularLocation>
</comment>
<feature type="transmembrane region" description="Helical" evidence="5">
    <location>
        <begin position="87"/>
        <end position="106"/>
    </location>
</feature>
<feature type="transmembrane region" description="Helical" evidence="5">
    <location>
        <begin position="140"/>
        <end position="159"/>
    </location>
</feature>
<dbReference type="PANTHER" id="PTHR37422">
    <property type="entry name" value="TEICHURONIC ACID BIOSYNTHESIS PROTEIN TUAE"/>
    <property type="match status" value="1"/>
</dbReference>
<feature type="transmembrane region" description="Helical" evidence="5">
    <location>
        <begin position="237"/>
        <end position="254"/>
    </location>
</feature>
<feature type="transmembrane region" description="Helical" evidence="5">
    <location>
        <begin position="266"/>
        <end position="296"/>
    </location>
</feature>
<organism evidence="7 8">
    <name type="scientific">Kouleothrix aurantiaca</name>
    <dbReference type="NCBI Taxonomy" id="186479"/>
    <lineage>
        <taxon>Bacteria</taxon>
        <taxon>Bacillati</taxon>
        <taxon>Chloroflexota</taxon>
        <taxon>Chloroflexia</taxon>
        <taxon>Chloroflexales</taxon>
        <taxon>Roseiflexineae</taxon>
        <taxon>Roseiflexaceae</taxon>
        <taxon>Kouleothrix</taxon>
    </lineage>
</organism>
<dbReference type="AlphaFoldDB" id="A0A0P9DVW2"/>
<keyword evidence="2 5" id="KW-0812">Transmembrane</keyword>
<evidence type="ECO:0000256" key="4">
    <source>
        <dbReference type="ARBA" id="ARBA00023136"/>
    </source>
</evidence>
<sequence length="510" mass="55216">MFQVEPLYQRFPALRSGMLVPVLLIALAGVLGLIVIGQAALATTIILTAILTLAILAWPELGTLVVLFVLFTNAAVIAVKFHDVPSLIGGALPALLVFPLATYIVFRREKIIISPILLPIFLFMAVQVVGALFSDYKGTALSNVQTFLLEGLGLFFMLSNVIRTSATLRRATWALLIAGAFIGGLSLYQQATGTFKNNYWGFAQPSEAVFNAGQKDAITGAVDQWRLAGQIGEKNRYAQVMLMLVPLGIFRMLGERKLWLRGMAGLCTALSATGAALAFSRGAAVGFVLMLVIMIFMRYIKLYQVAIIAVGLYILLLALPQYSQRLVSLESFGSMFSDGTEAVGSTDGATLSRLTEMGAAALVFLDHPLIGVGPGTFPNYYQQYSELIGLRTLNEDRQAHNLYLSIAAETGIAGLGCFLMVLYVTMTGLARARNRWMKADPEIANMATAYMLSIVTYLTTGLFLHFAFIRYFWMFIALAGAVMYISEQRAREASEAVAEAPAAGAALATS</sequence>
<dbReference type="GO" id="GO:0016020">
    <property type="term" value="C:membrane"/>
    <property type="evidence" value="ECO:0007669"/>
    <property type="project" value="UniProtKB-SubCell"/>
</dbReference>
<evidence type="ECO:0000256" key="5">
    <source>
        <dbReference type="SAM" id="Phobius"/>
    </source>
</evidence>
<dbReference type="InterPro" id="IPR051533">
    <property type="entry name" value="WaaL-like"/>
</dbReference>
<dbReference type="Pfam" id="PF04932">
    <property type="entry name" value="Wzy_C"/>
    <property type="match status" value="1"/>
</dbReference>
<evidence type="ECO:0000256" key="1">
    <source>
        <dbReference type="ARBA" id="ARBA00004141"/>
    </source>
</evidence>
<accession>A0A0P9DVW2</accession>
<dbReference type="PANTHER" id="PTHR37422:SF23">
    <property type="entry name" value="TEICHURONIC ACID BIOSYNTHESIS PROTEIN TUAE"/>
    <property type="match status" value="1"/>
</dbReference>
<feature type="transmembrane region" description="Helical" evidence="5">
    <location>
        <begin position="443"/>
        <end position="462"/>
    </location>
</feature>